<sequence>MPVPAMCQASASAKGWENGKITTARALLFFPPSNSVSFVWDESDGNIEKKGLDELYKHLECDYKGINL</sequence>
<dbReference type="Proteomes" id="UP000835052">
    <property type="component" value="Unassembled WGS sequence"/>
</dbReference>
<evidence type="ECO:0000313" key="1">
    <source>
        <dbReference type="EMBL" id="CAD6187053.1"/>
    </source>
</evidence>
<reference evidence="1" key="1">
    <citation type="submission" date="2020-10" db="EMBL/GenBank/DDBJ databases">
        <authorList>
            <person name="Kikuchi T."/>
        </authorList>
    </citation>
    <scope>NUCLEOTIDE SEQUENCE</scope>
    <source>
        <strain evidence="1">NKZ352</strain>
    </source>
</reference>
<comment type="caution">
    <text evidence="1">The sequence shown here is derived from an EMBL/GenBank/DDBJ whole genome shotgun (WGS) entry which is preliminary data.</text>
</comment>
<keyword evidence="2" id="KW-1185">Reference proteome</keyword>
<protein>
    <submittedName>
        <fullName evidence="1">Uncharacterized protein</fullName>
    </submittedName>
</protein>
<dbReference type="AlphaFoldDB" id="A0A8S1GWA1"/>
<organism evidence="1 2">
    <name type="scientific">Caenorhabditis auriculariae</name>
    <dbReference type="NCBI Taxonomy" id="2777116"/>
    <lineage>
        <taxon>Eukaryota</taxon>
        <taxon>Metazoa</taxon>
        <taxon>Ecdysozoa</taxon>
        <taxon>Nematoda</taxon>
        <taxon>Chromadorea</taxon>
        <taxon>Rhabditida</taxon>
        <taxon>Rhabditina</taxon>
        <taxon>Rhabditomorpha</taxon>
        <taxon>Rhabditoidea</taxon>
        <taxon>Rhabditidae</taxon>
        <taxon>Peloderinae</taxon>
        <taxon>Caenorhabditis</taxon>
    </lineage>
</organism>
<proteinExistence type="predicted"/>
<evidence type="ECO:0000313" key="2">
    <source>
        <dbReference type="Proteomes" id="UP000835052"/>
    </source>
</evidence>
<gene>
    <name evidence="1" type="ORF">CAUJ_LOCUS2972</name>
</gene>
<dbReference type="EMBL" id="CAJGYM010000005">
    <property type="protein sequence ID" value="CAD6187053.1"/>
    <property type="molecule type" value="Genomic_DNA"/>
</dbReference>
<accession>A0A8S1GWA1</accession>
<name>A0A8S1GWA1_9PELO</name>